<dbReference type="SMART" id="SM00388">
    <property type="entry name" value="HisKA"/>
    <property type="match status" value="1"/>
</dbReference>
<dbReference type="AlphaFoldDB" id="A0AA41R638"/>
<keyword evidence="4" id="KW-0808">Transferase</keyword>
<keyword evidence="5" id="KW-0547">Nucleotide-binding</keyword>
<keyword evidence="9" id="KW-0812">Transmembrane</keyword>
<dbReference type="EMBL" id="JALJRB010000017">
    <property type="protein sequence ID" value="MCJ8501815.1"/>
    <property type="molecule type" value="Genomic_DNA"/>
</dbReference>
<evidence type="ECO:0000256" key="2">
    <source>
        <dbReference type="ARBA" id="ARBA00012438"/>
    </source>
</evidence>
<keyword evidence="7 11" id="KW-0067">ATP-binding</keyword>
<accession>A0AA41R638</accession>
<evidence type="ECO:0000256" key="8">
    <source>
        <dbReference type="ARBA" id="ARBA00023012"/>
    </source>
</evidence>
<dbReference type="SUPFAM" id="SSF55874">
    <property type="entry name" value="ATPase domain of HSP90 chaperone/DNA topoisomerase II/histidine kinase"/>
    <property type="match status" value="1"/>
</dbReference>
<keyword evidence="9" id="KW-0472">Membrane</keyword>
<evidence type="ECO:0000313" key="12">
    <source>
        <dbReference type="Proteomes" id="UP001165427"/>
    </source>
</evidence>
<evidence type="ECO:0000256" key="7">
    <source>
        <dbReference type="ARBA" id="ARBA00022840"/>
    </source>
</evidence>
<dbReference type="InterPro" id="IPR036097">
    <property type="entry name" value="HisK_dim/P_sf"/>
</dbReference>
<dbReference type="InterPro" id="IPR003661">
    <property type="entry name" value="HisK_dim/P_dom"/>
</dbReference>
<dbReference type="InterPro" id="IPR004358">
    <property type="entry name" value="Sig_transdc_His_kin-like_C"/>
</dbReference>
<dbReference type="PRINTS" id="PR00344">
    <property type="entry name" value="BCTRLSENSOR"/>
</dbReference>
<dbReference type="SUPFAM" id="SSF47384">
    <property type="entry name" value="Homodimeric domain of signal transducing histidine kinase"/>
    <property type="match status" value="1"/>
</dbReference>
<feature type="domain" description="Histidine kinase" evidence="10">
    <location>
        <begin position="276"/>
        <end position="488"/>
    </location>
</feature>
<evidence type="ECO:0000256" key="6">
    <source>
        <dbReference type="ARBA" id="ARBA00022777"/>
    </source>
</evidence>
<gene>
    <name evidence="11" type="ORF">MRX98_14625</name>
</gene>
<keyword evidence="6" id="KW-0418">Kinase</keyword>
<dbReference type="CDD" id="cd00082">
    <property type="entry name" value="HisKA"/>
    <property type="match status" value="1"/>
</dbReference>
<protein>
    <recommendedName>
        <fullName evidence="2">histidine kinase</fullName>
        <ecNumber evidence="2">2.7.13.3</ecNumber>
    </recommendedName>
</protein>
<comment type="caution">
    <text evidence="11">The sequence shown here is derived from an EMBL/GenBank/DDBJ whole genome shotgun (WGS) entry which is preliminary data.</text>
</comment>
<evidence type="ECO:0000256" key="9">
    <source>
        <dbReference type="SAM" id="Phobius"/>
    </source>
</evidence>
<dbReference type="EC" id="2.7.13.3" evidence="2"/>
<keyword evidence="9" id="KW-1133">Transmembrane helix</keyword>
<dbReference type="PANTHER" id="PTHR43065">
    <property type="entry name" value="SENSOR HISTIDINE KINASE"/>
    <property type="match status" value="1"/>
</dbReference>
<dbReference type="Pfam" id="PF00512">
    <property type="entry name" value="HisKA"/>
    <property type="match status" value="1"/>
</dbReference>
<organism evidence="11 12">
    <name type="scientific">Desulfatitalea alkaliphila</name>
    <dbReference type="NCBI Taxonomy" id="2929485"/>
    <lineage>
        <taxon>Bacteria</taxon>
        <taxon>Pseudomonadati</taxon>
        <taxon>Thermodesulfobacteriota</taxon>
        <taxon>Desulfobacteria</taxon>
        <taxon>Desulfobacterales</taxon>
        <taxon>Desulfosarcinaceae</taxon>
        <taxon>Desulfatitalea</taxon>
    </lineage>
</organism>
<dbReference type="PANTHER" id="PTHR43065:SF10">
    <property type="entry name" value="PEROXIDE STRESS-ACTIVATED HISTIDINE KINASE MAK3"/>
    <property type="match status" value="1"/>
</dbReference>
<comment type="catalytic activity">
    <reaction evidence="1">
        <text>ATP + protein L-histidine = ADP + protein N-phospho-L-histidine.</text>
        <dbReference type="EC" id="2.7.13.3"/>
    </reaction>
</comment>
<dbReference type="SMART" id="SM00387">
    <property type="entry name" value="HATPase_c"/>
    <property type="match status" value="1"/>
</dbReference>
<evidence type="ECO:0000259" key="10">
    <source>
        <dbReference type="PROSITE" id="PS50109"/>
    </source>
</evidence>
<dbReference type="InterPro" id="IPR005467">
    <property type="entry name" value="His_kinase_dom"/>
</dbReference>
<name>A0AA41R638_9BACT</name>
<evidence type="ECO:0000256" key="1">
    <source>
        <dbReference type="ARBA" id="ARBA00000085"/>
    </source>
</evidence>
<evidence type="ECO:0000256" key="5">
    <source>
        <dbReference type="ARBA" id="ARBA00022741"/>
    </source>
</evidence>
<keyword evidence="3" id="KW-0597">Phosphoprotein</keyword>
<reference evidence="11" key="1">
    <citation type="submission" date="2022-04" db="EMBL/GenBank/DDBJ databases">
        <title>Desulfatitalea alkaliphila sp. nov., a novel anaerobic sulfate-reducing bacterium isolated from terrestrial mud volcano, Taman Peninsula, Russia.</title>
        <authorList>
            <person name="Khomyakova M.A."/>
            <person name="Merkel A.Y."/>
            <person name="Slobodkin A.I."/>
        </authorList>
    </citation>
    <scope>NUCLEOTIDE SEQUENCE</scope>
    <source>
        <strain evidence="11">M08but</strain>
    </source>
</reference>
<feature type="transmembrane region" description="Helical" evidence="9">
    <location>
        <begin position="12"/>
        <end position="31"/>
    </location>
</feature>
<dbReference type="Gene3D" id="1.10.287.130">
    <property type="match status" value="1"/>
</dbReference>
<evidence type="ECO:0000256" key="3">
    <source>
        <dbReference type="ARBA" id="ARBA00022553"/>
    </source>
</evidence>
<dbReference type="RefSeq" id="WP_246911080.1">
    <property type="nucleotide sequence ID" value="NZ_JALJRB010000017.1"/>
</dbReference>
<evidence type="ECO:0000256" key="4">
    <source>
        <dbReference type="ARBA" id="ARBA00022679"/>
    </source>
</evidence>
<dbReference type="Proteomes" id="UP001165427">
    <property type="component" value="Unassembled WGS sequence"/>
</dbReference>
<dbReference type="GO" id="GO:0000155">
    <property type="term" value="F:phosphorelay sensor kinase activity"/>
    <property type="evidence" value="ECO:0007669"/>
    <property type="project" value="InterPro"/>
</dbReference>
<dbReference type="Gene3D" id="3.30.565.10">
    <property type="entry name" value="Histidine kinase-like ATPase, C-terminal domain"/>
    <property type="match status" value="1"/>
</dbReference>
<keyword evidence="8" id="KW-0902">Two-component regulatory system</keyword>
<keyword evidence="12" id="KW-1185">Reference proteome</keyword>
<evidence type="ECO:0000313" key="11">
    <source>
        <dbReference type="EMBL" id="MCJ8501815.1"/>
    </source>
</evidence>
<proteinExistence type="predicted"/>
<sequence length="488" mass="54496">MAPALPLRTRIFLIIGALVVINVIGASVMIWHTYRTQSVLSTIIEGNLTGYRSAANLEVALVNQKGFVTYFFQDGNHEWLRQLGEHRQIFRTRLEEAYHRAEDVHQQRILDHIEKEYERYTTLKDQVIAHYLAERRDQGLRLHPAVREHFFALMNTCEQYKALHAARIQEAQKTGIEQAVRLRLIAAAALTGGLLLAVLLSIILLRQVLGPVNHLLQITSRGDQAGGGGGNAVSALSMKVEGLLADVDKTHLELARSRESLLQAEKLAIVGKLAAGMAHSIRNPFTSVKMRLFSLNRSLVLDSEQKEDFDVITEEIRHIDTIVQNFLEFSRPPKLVMQPISPSQVVDMAVQLLRHRLKSYDVNVTIQRTQPLPEVSADPEQLKEVLVNLIINACEAMENGGRIDIQEAVDADDPAGPMALLHVRDDGPGIPERLREKVFQPFFTTKEEGTGLGLSIVARIVHEHGGRIQIDPAKGMGTTFIIALPIKE</sequence>
<dbReference type="InterPro" id="IPR003594">
    <property type="entry name" value="HATPase_dom"/>
</dbReference>
<dbReference type="PROSITE" id="PS50109">
    <property type="entry name" value="HIS_KIN"/>
    <property type="match status" value="1"/>
</dbReference>
<feature type="transmembrane region" description="Helical" evidence="9">
    <location>
        <begin position="182"/>
        <end position="205"/>
    </location>
</feature>
<dbReference type="GO" id="GO:0005524">
    <property type="term" value="F:ATP binding"/>
    <property type="evidence" value="ECO:0007669"/>
    <property type="project" value="UniProtKB-KW"/>
</dbReference>
<dbReference type="Pfam" id="PF02518">
    <property type="entry name" value="HATPase_c"/>
    <property type="match status" value="1"/>
</dbReference>
<dbReference type="InterPro" id="IPR036890">
    <property type="entry name" value="HATPase_C_sf"/>
</dbReference>